<keyword evidence="1" id="KW-0472">Membrane</keyword>
<name>A0ABT5NLP8_9PSED</name>
<evidence type="ECO:0000256" key="1">
    <source>
        <dbReference type="SAM" id="Phobius"/>
    </source>
</evidence>
<accession>A0ABT5NLP8</accession>
<reference evidence="2" key="1">
    <citation type="submission" date="2022-05" db="EMBL/GenBank/DDBJ databases">
        <title>Novel Pseudomonas spp. Isolated from a Rainbow Trout Aquaculture Facility.</title>
        <authorList>
            <person name="Testerman T."/>
            <person name="Graf J."/>
        </authorList>
    </citation>
    <scope>NUCLEOTIDE SEQUENCE</scope>
    <source>
        <strain evidence="2">ID1050</strain>
    </source>
</reference>
<gene>
    <name evidence="2" type="ORF">M5G21_26100</name>
</gene>
<comment type="caution">
    <text evidence="2">The sequence shown here is derived from an EMBL/GenBank/DDBJ whole genome shotgun (WGS) entry which is preliminary data.</text>
</comment>
<keyword evidence="3" id="KW-1185">Reference proteome</keyword>
<keyword evidence="1" id="KW-0812">Transmembrane</keyword>
<dbReference type="Proteomes" id="UP001148189">
    <property type="component" value="Unassembled WGS sequence"/>
</dbReference>
<organism evidence="2 3">
    <name type="scientific">Pseudomonas shahriarae</name>
    <dbReference type="NCBI Taxonomy" id="2745512"/>
    <lineage>
        <taxon>Bacteria</taxon>
        <taxon>Pseudomonadati</taxon>
        <taxon>Pseudomonadota</taxon>
        <taxon>Gammaproteobacteria</taxon>
        <taxon>Pseudomonadales</taxon>
        <taxon>Pseudomonadaceae</taxon>
        <taxon>Pseudomonas</taxon>
    </lineage>
</organism>
<proteinExistence type="predicted"/>
<keyword evidence="1" id="KW-1133">Transmembrane helix</keyword>
<feature type="transmembrane region" description="Helical" evidence="1">
    <location>
        <begin position="62"/>
        <end position="95"/>
    </location>
</feature>
<evidence type="ECO:0000313" key="3">
    <source>
        <dbReference type="Proteomes" id="UP001148189"/>
    </source>
</evidence>
<dbReference type="EMBL" id="JAMDHD010000049">
    <property type="protein sequence ID" value="MDD0988434.1"/>
    <property type="molecule type" value="Genomic_DNA"/>
</dbReference>
<protein>
    <submittedName>
        <fullName evidence="2">Uncharacterized protein</fullName>
    </submittedName>
</protein>
<dbReference type="RefSeq" id="WP_273867699.1">
    <property type="nucleotide sequence ID" value="NZ_JAMDHD010000049.1"/>
</dbReference>
<evidence type="ECO:0000313" key="2">
    <source>
        <dbReference type="EMBL" id="MDD0988434.1"/>
    </source>
</evidence>
<sequence>MMSYKSISSLSELIFQAYVNEVCLDRSLKAKFLASEPLAEALPQYKIMPLLSLRKRYGMPMLWLLWLMKFSILPMLALAALGNLLLVPVFLLPFFRRHATALPQTVCLPNTKNLKLFHYLFDDFDQRMRFECRRPWAVLRYLDAKDYLRAVLIVWRVLWSILTYPAQHGVLRKDLIFHVLDLLPLVWFSLFVCKLSGFGKQLVTDCNLQRWDYIATHVTSGCSIIQHAYVHADLEFAHPFGQVDCLYIFDPEFEAVFSRYYHFKRTDIIKPKLKLDDMGSEKEVLFLASSAPFLAIEIDFIERVKSRFDFFVVVKLHPRHVYDESVSRLTSLADHVAAPAVFPDCDYQVSYDSFLGYEYKALGKNVLFLKDECSIEMFMEHP</sequence>